<evidence type="ECO:0000256" key="1">
    <source>
        <dbReference type="SAM" id="MobiDB-lite"/>
    </source>
</evidence>
<protein>
    <submittedName>
        <fullName evidence="2">Uncharacterized protein</fullName>
    </submittedName>
</protein>
<dbReference type="PANTHER" id="PTHR33477">
    <property type="entry name" value="P-LOOP NTPASE DOMAIN-CONTAINING PROTEIN LPA1 HOMOLOG 1"/>
    <property type="match status" value="1"/>
</dbReference>
<name>A0A5J4ZIZ5_9ASTE</name>
<proteinExistence type="predicted"/>
<gene>
    <name evidence="2" type="ORF">F0562_016493</name>
</gene>
<dbReference type="EMBL" id="CM018050">
    <property type="protein sequence ID" value="KAA8518733.1"/>
    <property type="molecule type" value="Genomic_DNA"/>
</dbReference>
<feature type="region of interest" description="Disordered" evidence="1">
    <location>
        <begin position="88"/>
        <end position="121"/>
    </location>
</feature>
<evidence type="ECO:0000313" key="3">
    <source>
        <dbReference type="Proteomes" id="UP000325577"/>
    </source>
</evidence>
<dbReference type="PANTHER" id="PTHR33477:SF3">
    <property type="entry name" value="P-LOOP NTPASE DOMAIN-CONTAINING PROTEIN LPA1 HOMOLOG 1"/>
    <property type="match status" value="1"/>
</dbReference>
<dbReference type="OrthoDB" id="10263927at2759"/>
<feature type="compositionally biased region" description="Low complexity" evidence="1">
    <location>
        <begin position="98"/>
        <end position="113"/>
    </location>
</feature>
<evidence type="ECO:0000313" key="2">
    <source>
        <dbReference type="EMBL" id="KAA8518733.1"/>
    </source>
</evidence>
<reference evidence="2 3" key="1">
    <citation type="submission" date="2019-09" db="EMBL/GenBank/DDBJ databases">
        <title>A chromosome-level genome assembly of the Chinese tupelo Nyssa sinensis.</title>
        <authorList>
            <person name="Yang X."/>
            <person name="Kang M."/>
            <person name="Yang Y."/>
            <person name="Xiong H."/>
            <person name="Wang M."/>
            <person name="Zhang Z."/>
            <person name="Wang Z."/>
            <person name="Wu H."/>
            <person name="Ma T."/>
            <person name="Liu J."/>
            <person name="Xi Z."/>
        </authorList>
    </citation>
    <scope>NUCLEOTIDE SEQUENCE [LARGE SCALE GENOMIC DNA]</scope>
    <source>
        <strain evidence="2">J267</strain>
        <tissue evidence="2">Leaf</tissue>
    </source>
</reference>
<sequence>MFQLIQRKGSSQHLMALMKIDGSAEKAWPLNTVCGNGRSIFCRGSEVFIGNPIYGPLQISRAEPVHLQFGHYGISSWLNDIGGSSQTLGADDLSTDGSESGSRYHSSCRSSPRMSDGPTEELGEELLDLGCDEECDNPLDVDTNGNFSDVDDEQIHEEMEGSVDEESADSDEEYDDLAMQDVHEKGFLLDDAEYNVNLPVCGD</sequence>
<keyword evidence="3" id="KW-1185">Reference proteome</keyword>
<dbReference type="Proteomes" id="UP000325577">
    <property type="component" value="Linkage Group LG7"/>
</dbReference>
<accession>A0A5J4ZIZ5</accession>
<organism evidence="2 3">
    <name type="scientific">Nyssa sinensis</name>
    <dbReference type="NCBI Taxonomy" id="561372"/>
    <lineage>
        <taxon>Eukaryota</taxon>
        <taxon>Viridiplantae</taxon>
        <taxon>Streptophyta</taxon>
        <taxon>Embryophyta</taxon>
        <taxon>Tracheophyta</taxon>
        <taxon>Spermatophyta</taxon>
        <taxon>Magnoliopsida</taxon>
        <taxon>eudicotyledons</taxon>
        <taxon>Gunneridae</taxon>
        <taxon>Pentapetalae</taxon>
        <taxon>asterids</taxon>
        <taxon>Cornales</taxon>
        <taxon>Nyssaceae</taxon>
        <taxon>Nyssa</taxon>
    </lineage>
</organism>
<dbReference type="AlphaFoldDB" id="A0A5J4ZIZ5"/>